<organism evidence="3">
    <name type="scientific">marine sediment metagenome</name>
    <dbReference type="NCBI Taxonomy" id="412755"/>
    <lineage>
        <taxon>unclassified sequences</taxon>
        <taxon>metagenomes</taxon>
        <taxon>ecological metagenomes</taxon>
    </lineage>
</organism>
<evidence type="ECO:0000256" key="1">
    <source>
        <dbReference type="SAM" id="Coils"/>
    </source>
</evidence>
<evidence type="ECO:0000259" key="2">
    <source>
        <dbReference type="SMART" id="SM00760"/>
    </source>
</evidence>
<dbReference type="GO" id="GO:0005524">
    <property type="term" value="F:ATP binding"/>
    <property type="evidence" value="ECO:0007669"/>
    <property type="project" value="InterPro"/>
</dbReference>
<protein>
    <recommendedName>
        <fullName evidence="2">Chromosomal replication initiator DnaA C-terminal domain-containing protein</fullName>
    </recommendedName>
</protein>
<sequence length="169" mass="20272">MTKHEKLKQIVNEVFNVDLMSKSRVRRIVEARMVFANIFMKYTMSTATKTGEYINKDHATILHYNKRFDYVIKVDKDLYELYLQCAKSFSDFFDFEGSIHIDIEINKTNKYIYSLQNKIKTLNLEIECLNLEVKSFKTTSKYTENEKKYRSLTRKQREEYDSRVSLILK</sequence>
<feature type="non-terminal residue" evidence="3">
    <location>
        <position position="169"/>
    </location>
</feature>
<dbReference type="GO" id="GO:0043565">
    <property type="term" value="F:sequence-specific DNA binding"/>
    <property type="evidence" value="ECO:0007669"/>
    <property type="project" value="InterPro"/>
</dbReference>
<dbReference type="InterPro" id="IPR010921">
    <property type="entry name" value="Trp_repressor/repl_initiator"/>
</dbReference>
<feature type="domain" description="Chromosomal replication initiator DnaA C-terminal" evidence="2">
    <location>
        <begin position="3"/>
        <end position="68"/>
    </location>
</feature>
<comment type="caution">
    <text evidence="3">The sequence shown here is derived from an EMBL/GenBank/DDBJ whole genome shotgun (WGS) entry which is preliminary data.</text>
</comment>
<dbReference type="AlphaFoldDB" id="X0TBG8"/>
<dbReference type="SUPFAM" id="SSF48295">
    <property type="entry name" value="TrpR-like"/>
    <property type="match status" value="1"/>
</dbReference>
<accession>X0TBG8</accession>
<feature type="coiled-coil region" evidence="1">
    <location>
        <begin position="112"/>
        <end position="139"/>
    </location>
</feature>
<dbReference type="GO" id="GO:0006270">
    <property type="term" value="P:DNA replication initiation"/>
    <property type="evidence" value="ECO:0007669"/>
    <property type="project" value="InterPro"/>
</dbReference>
<dbReference type="EMBL" id="BARS01018114">
    <property type="protein sequence ID" value="GAF90878.1"/>
    <property type="molecule type" value="Genomic_DNA"/>
</dbReference>
<dbReference type="SMART" id="SM00760">
    <property type="entry name" value="Bac_DnaA_C"/>
    <property type="match status" value="1"/>
</dbReference>
<dbReference type="Gene3D" id="1.10.1750.10">
    <property type="match status" value="1"/>
</dbReference>
<evidence type="ECO:0000313" key="3">
    <source>
        <dbReference type="EMBL" id="GAF90878.1"/>
    </source>
</evidence>
<keyword evidence="1" id="KW-0175">Coiled coil</keyword>
<dbReference type="GO" id="GO:0006275">
    <property type="term" value="P:regulation of DNA replication"/>
    <property type="evidence" value="ECO:0007669"/>
    <property type="project" value="InterPro"/>
</dbReference>
<dbReference type="Pfam" id="PF08299">
    <property type="entry name" value="Bac_DnaA_C"/>
    <property type="match status" value="1"/>
</dbReference>
<proteinExistence type="predicted"/>
<name>X0TBG8_9ZZZZ</name>
<reference evidence="3" key="1">
    <citation type="journal article" date="2014" name="Front. Microbiol.">
        <title>High frequency of phylogenetically diverse reductive dehalogenase-homologous genes in deep subseafloor sedimentary metagenomes.</title>
        <authorList>
            <person name="Kawai M."/>
            <person name="Futagami T."/>
            <person name="Toyoda A."/>
            <person name="Takaki Y."/>
            <person name="Nishi S."/>
            <person name="Hori S."/>
            <person name="Arai W."/>
            <person name="Tsubouchi T."/>
            <person name="Morono Y."/>
            <person name="Uchiyama I."/>
            <person name="Ito T."/>
            <person name="Fujiyama A."/>
            <person name="Inagaki F."/>
            <person name="Takami H."/>
        </authorList>
    </citation>
    <scope>NUCLEOTIDE SEQUENCE</scope>
    <source>
        <strain evidence="3">Expedition CK06-06</strain>
    </source>
</reference>
<gene>
    <name evidence="3" type="ORF">S01H1_29526</name>
</gene>
<dbReference type="InterPro" id="IPR013159">
    <property type="entry name" value="DnaA_C"/>
</dbReference>